<keyword evidence="14" id="KW-0342">GTP-binding</keyword>
<dbReference type="InterPro" id="IPR030381">
    <property type="entry name" value="G_DYNAMIN_dom"/>
</dbReference>
<protein>
    <recommendedName>
        <fullName evidence="17">Dynamin-like GTPase OPA1, mitochondrial</fullName>
        <ecNumber evidence="3">3.6.5.5</ecNumber>
    </recommendedName>
</protein>
<dbReference type="PANTHER" id="PTHR11566">
    <property type="entry name" value="DYNAMIN"/>
    <property type="match status" value="1"/>
</dbReference>
<keyword evidence="8" id="KW-0378">Hydrolase</keyword>
<dbReference type="InterPro" id="IPR027417">
    <property type="entry name" value="P-loop_NTPase"/>
</dbReference>
<keyword evidence="22" id="KW-1185">Reference proteome</keyword>
<evidence type="ECO:0000259" key="20">
    <source>
        <dbReference type="PROSITE" id="PS51718"/>
    </source>
</evidence>
<dbReference type="GO" id="GO:0016559">
    <property type="term" value="P:peroxisome fission"/>
    <property type="evidence" value="ECO:0007669"/>
    <property type="project" value="TreeGrafter"/>
</dbReference>
<keyword evidence="11 19" id="KW-0175">Coiled coil</keyword>
<feature type="coiled-coil region" evidence="19">
    <location>
        <begin position="293"/>
        <end position="345"/>
    </location>
</feature>
<evidence type="ECO:0000256" key="13">
    <source>
        <dbReference type="ARBA" id="ARBA00023128"/>
    </source>
</evidence>
<dbReference type="GO" id="GO:0005525">
    <property type="term" value="F:GTP binding"/>
    <property type="evidence" value="ECO:0007669"/>
    <property type="project" value="UniProtKB-KW"/>
</dbReference>
<dbReference type="GO" id="GO:0003924">
    <property type="term" value="F:GTPase activity"/>
    <property type="evidence" value="ECO:0007669"/>
    <property type="project" value="InterPro"/>
</dbReference>
<dbReference type="PROSITE" id="PS51718">
    <property type="entry name" value="G_DYNAMIN_2"/>
    <property type="match status" value="1"/>
</dbReference>
<keyword evidence="15" id="KW-0472">Membrane</keyword>
<keyword evidence="9" id="KW-0809">Transit peptide</keyword>
<proteinExistence type="predicted"/>
<dbReference type="SUPFAM" id="SSF52540">
    <property type="entry name" value="P-loop containing nucleoside triphosphate hydrolases"/>
    <property type="match status" value="1"/>
</dbReference>
<evidence type="ECO:0000256" key="6">
    <source>
        <dbReference type="ARBA" id="ARBA00022741"/>
    </source>
</evidence>
<feature type="domain" description="Dynamin-type G" evidence="20">
    <location>
        <begin position="377"/>
        <end position="653"/>
    </location>
</feature>
<evidence type="ECO:0000256" key="16">
    <source>
        <dbReference type="ARBA" id="ARBA00023157"/>
    </source>
</evidence>
<comment type="subcellular location">
    <subcellularLocation>
        <location evidence="1">Mitochondrion inner membrane</location>
        <topology evidence="1">Single-pass membrane protein</topology>
    </subcellularLocation>
    <subcellularLocation>
        <location evidence="2">Mitochondrion intermembrane space</location>
    </subcellularLocation>
</comment>
<dbReference type="GO" id="GO:0005758">
    <property type="term" value="C:mitochondrial intermembrane space"/>
    <property type="evidence" value="ECO:0007669"/>
    <property type="project" value="UniProtKB-SubCell"/>
</dbReference>
<evidence type="ECO:0000256" key="15">
    <source>
        <dbReference type="ARBA" id="ARBA00023136"/>
    </source>
</evidence>
<comment type="caution">
    <text evidence="21">The sequence shown here is derived from an EMBL/GenBank/DDBJ whole genome shotgun (WGS) entry which is preliminary data.</text>
</comment>
<dbReference type="PANTHER" id="PTHR11566:SF67">
    <property type="entry name" value="DYNAMIN-LIKE 120 KDA PROTEIN, MITOCHONDRIAL"/>
    <property type="match status" value="1"/>
</dbReference>
<dbReference type="FunCoup" id="A0A6L2QAS2">
    <property type="interactions" value="1541"/>
</dbReference>
<dbReference type="GO" id="GO:0005874">
    <property type="term" value="C:microtubule"/>
    <property type="evidence" value="ECO:0007669"/>
    <property type="project" value="TreeGrafter"/>
</dbReference>
<dbReference type="GO" id="GO:0008017">
    <property type="term" value="F:microtubule binding"/>
    <property type="evidence" value="ECO:0007669"/>
    <property type="project" value="TreeGrafter"/>
</dbReference>
<evidence type="ECO:0000256" key="18">
    <source>
        <dbReference type="ARBA" id="ARBA00048040"/>
    </source>
</evidence>
<evidence type="ECO:0000256" key="19">
    <source>
        <dbReference type="SAM" id="Coils"/>
    </source>
</evidence>
<dbReference type="Pfam" id="PF00350">
    <property type="entry name" value="Dynamin_N"/>
    <property type="match status" value="1"/>
</dbReference>
<evidence type="ECO:0000256" key="9">
    <source>
        <dbReference type="ARBA" id="ARBA00022946"/>
    </source>
</evidence>
<keyword evidence="10" id="KW-1133">Transmembrane helix</keyword>
<keyword evidence="5" id="KW-0053">Apoptosis</keyword>
<keyword evidence="4" id="KW-0812">Transmembrane</keyword>
<dbReference type="InterPro" id="IPR001401">
    <property type="entry name" value="Dynamin_GTPase"/>
</dbReference>
<dbReference type="CDD" id="cd08771">
    <property type="entry name" value="DLP_1"/>
    <property type="match status" value="1"/>
</dbReference>
<dbReference type="InParanoid" id="A0A6L2QAS2"/>
<dbReference type="GO" id="GO:0006915">
    <property type="term" value="P:apoptotic process"/>
    <property type="evidence" value="ECO:0007669"/>
    <property type="project" value="UniProtKB-KW"/>
</dbReference>
<evidence type="ECO:0000256" key="1">
    <source>
        <dbReference type="ARBA" id="ARBA00004434"/>
    </source>
</evidence>
<evidence type="ECO:0000256" key="11">
    <source>
        <dbReference type="ARBA" id="ARBA00023054"/>
    </source>
</evidence>
<dbReference type="EC" id="3.6.5.5" evidence="3"/>
<dbReference type="InterPro" id="IPR022812">
    <property type="entry name" value="Dynamin"/>
</dbReference>
<name>A0A6L2QAS2_COPFO</name>
<evidence type="ECO:0000313" key="22">
    <source>
        <dbReference type="Proteomes" id="UP000502823"/>
    </source>
</evidence>
<dbReference type="Gene3D" id="3.40.50.300">
    <property type="entry name" value="P-loop containing nucleotide triphosphate hydrolases"/>
    <property type="match status" value="1"/>
</dbReference>
<keyword evidence="12" id="KW-0446">Lipid-binding</keyword>
<evidence type="ECO:0000256" key="4">
    <source>
        <dbReference type="ARBA" id="ARBA00022692"/>
    </source>
</evidence>
<organism evidence="21 22">
    <name type="scientific">Coptotermes formosanus</name>
    <name type="common">Formosan subterranean termite</name>
    <dbReference type="NCBI Taxonomy" id="36987"/>
    <lineage>
        <taxon>Eukaryota</taxon>
        <taxon>Metazoa</taxon>
        <taxon>Ecdysozoa</taxon>
        <taxon>Arthropoda</taxon>
        <taxon>Hexapoda</taxon>
        <taxon>Insecta</taxon>
        <taxon>Pterygota</taxon>
        <taxon>Neoptera</taxon>
        <taxon>Polyneoptera</taxon>
        <taxon>Dictyoptera</taxon>
        <taxon>Blattodea</taxon>
        <taxon>Blattoidea</taxon>
        <taxon>Termitoidae</taxon>
        <taxon>Rhinotermitidae</taxon>
        <taxon>Coptotermes</taxon>
    </lineage>
</organism>
<evidence type="ECO:0000256" key="17">
    <source>
        <dbReference type="ARBA" id="ARBA00044791"/>
    </source>
</evidence>
<dbReference type="PRINTS" id="PR00195">
    <property type="entry name" value="DYNAMIN"/>
</dbReference>
<dbReference type="FunFam" id="3.40.50.300:FF:000171">
    <property type="entry name" value="Dynamin-like 120 kDa protein, mitochondrial"/>
    <property type="match status" value="1"/>
</dbReference>
<dbReference type="AlphaFoldDB" id="A0A6L2QAS2"/>
<keyword evidence="6" id="KW-0547">Nucleotide-binding</keyword>
<evidence type="ECO:0000256" key="5">
    <source>
        <dbReference type="ARBA" id="ARBA00022703"/>
    </source>
</evidence>
<evidence type="ECO:0000256" key="8">
    <source>
        <dbReference type="ARBA" id="ARBA00022801"/>
    </source>
</evidence>
<comment type="catalytic activity">
    <reaction evidence="18">
        <text>GTP + H2O = GDP + phosphate + H(+)</text>
        <dbReference type="Rhea" id="RHEA:19669"/>
        <dbReference type="ChEBI" id="CHEBI:15377"/>
        <dbReference type="ChEBI" id="CHEBI:15378"/>
        <dbReference type="ChEBI" id="CHEBI:37565"/>
        <dbReference type="ChEBI" id="CHEBI:43474"/>
        <dbReference type="ChEBI" id="CHEBI:58189"/>
        <dbReference type="EC" id="3.6.5.5"/>
    </reaction>
</comment>
<dbReference type="GO" id="GO:0000266">
    <property type="term" value="P:mitochondrial fission"/>
    <property type="evidence" value="ECO:0007669"/>
    <property type="project" value="TreeGrafter"/>
</dbReference>
<keyword evidence="16" id="KW-1015">Disulfide bond</keyword>
<evidence type="ECO:0000256" key="14">
    <source>
        <dbReference type="ARBA" id="ARBA00023134"/>
    </source>
</evidence>
<dbReference type="EMBL" id="BLKM01001489">
    <property type="protein sequence ID" value="GFG40065.1"/>
    <property type="molecule type" value="Genomic_DNA"/>
</dbReference>
<keyword evidence="7" id="KW-0999">Mitochondrion inner membrane</keyword>
<keyword evidence="13" id="KW-0496">Mitochondrion</keyword>
<accession>A0A6L2QAS2</accession>
<dbReference type="GO" id="GO:0006897">
    <property type="term" value="P:endocytosis"/>
    <property type="evidence" value="ECO:0007669"/>
    <property type="project" value="TreeGrafter"/>
</dbReference>
<evidence type="ECO:0000313" key="21">
    <source>
        <dbReference type="EMBL" id="GFG40065.1"/>
    </source>
</evidence>
<dbReference type="SMART" id="SM00053">
    <property type="entry name" value="DYNc"/>
    <property type="match status" value="1"/>
</dbReference>
<dbReference type="InterPro" id="IPR045063">
    <property type="entry name" value="Dynamin_N"/>
</dbReference>
<dbReference type="Proteomes" id="UP000502823">
    <property type="component" value="Unassembled WGS sequence"/>
</dbReference>
<evidence type="ECO:0000256" key="12">
    <source>
        <dbReference type="ARBA" id="ARBA00023121"/>
    </source>
</evidence>
<gene>
    <name evidence="21" type="ORF">Cfor_01415</name>
</gene>
<dbReference type="GO" id="GO:0005743">
    <property type="term" value="C:mitochondrial inner membrane"/>
    <property type="evidence" value="ECO:0007669"/>
    <property type="project" value="UniProtKB-SubCell"/>
</dbReference>
<evidence type="ECO:0000256" key="7">
    <source>
        <dbReference type="ARBA" id="ARBA00022792"/>
    </source>
</evidence>
<reference evidence="22" key="1">
    <citation type="submission" date="2020-01" db="EMBL/GenBank/DDBJ databases">
        <title>Draft genome sequence of the Termite Coptotermes fromosanus.</title>
        <authorList>
            <person name="Itakura S."/>
            <person name="Yosikawa Y."/>
            <person name="Umezawa K."/>
        </authorList>
    </citation>
    <scope>NUCLEOTIDE SEQUENCE [LARGE SCALE GENOMIC DNA]</scope>
</reference>
<sequence length="1003" mass="115755">MRIQIYGPSETFESQTTTVIHDHGRETREGYISIAIYTAQRINVRSTDTTYTIQTSGAFTNMVYESTQMRCGLLLVMKGCQQLPVPIPYKGKKYGLLIPLKQGVMISQRELSHSVLHRIVKPDSVLLHVNPPFQQTILSRGYAMIVARILRGALKIRYLILGGAVGGGVTLQKTYDRWKESLPDMKWLNEYLPDTEQWDSFRGSLVGMKDKIKDNIEIDPRLLAYGEVKYRNFRDWFDRRLDAAIEAAEKTEMDSKFSHRLQSLSAVIESIYPEQPQDIKMSAIAFSKPGSEQIEDRKQKESTRKQMDKLQDEMIRIQTKYQRELEHLERENKELRKQLLLYKANKMSSKKVKKSLIDMYSEVLDELSGYDSTYNMQDQLPRVVVVGDQSSGKTSVLEMIAQARIFPRGAGEMMTRAPVKVTLSEGPYHIAQFRDSSREFDLTKESDLAELRREVEIRMKNSIRGGKTVSTEVISMSVKGPGLQRMVLVDLPGIISTVTSEMASDTREAIKQMSQAHMSNPNAIILCIQDGSVDAERSNVTDLVAQMDPQGKRTIFVLTKVDLAEENLTNPDRLKKILSGKLFPMKALGYFAVVTGRGKKEDSIQAIREYEEQFFQTSRLFKDSMIMTGQVTTRNLSLAVSECFWKMVRETVEQQADAFKATRFNLETEWKNNFPRLRELDRDELFEKARGEILDEIINLSQVSPKDWEELLMKKMWDKVSTHVFENIYLPAAQTGNTGTFNTAVDIKLKQWAEQQLPQKSVESGWEGLQTEFQHFIERAKTRPEHDDIFDTLKANVVDEALRRHSWEDKASEMLRVIQLNTLEDRSVSEKQQWDSAVKFLESSVKEKLQATEVILREMFGPGVKERWLYWQYQTEDQIKRNHVKNELEKFLYANYKHPSSLTNDEIMTIRNIMQRSNIDVSTEYIRETWHPLYRRHFLKQSLARAYDCRKGYYLYHQGLESEHQNYMICAGGVCRRGSVLEDSAGAEGDSQCPQAASYEQRR</sequence>
<evidence type="ECO:0000256" key="10">
    <source>
        <dbReference type="ARBA" id="ARBA00022989"/>
    </source>
</evidence>
<evidence type="ECO:0000256" key="2">
    <source>
        <dbReference type="ARBA" id="ARBA00004569"/>
    </source>
</evidence>
<dbReference type="GO" id="GO:0048312">
    <property type="term" value="P:intracellular distribution of mitochondria"/>
    <property type="evidence" value="ECO:0007669"/>
    <property type="project" value="TreeGrafter"/>
</dbReference>
<dbReference type="InterPro" id="IPR045817">
    <property type="entry name" value="OPA1_C"/>
</dbReference>
<dbReference type="GO" id="GO:0008053">
    <property type="term" value="P:mitochondrial fusion"/>
    <property type="evidence" value="ECO:0007669"/>
    <property type="project" value="TreeGrafter"/>
</dbReference>
<evidence type="ECO:0000256" key="3">
    <source>
        <dbReference type="ARBA" id="ARBA00011980"/>
    </source>
</evidence>
<dbReference type="OrthoDB" id="415706at2759"/>
<dbReference type="Pfam" id="PF19434">
    <property type="entry name" value="OPA1_C"/>
    <property type="match status" value="1"/>
</dbReference>
<dbReference type="GO" id="GO:0008289">
    <property type="term" value="F:lipid binding"/>
    <property type="evidence" value="ECO:0007669"/>
    <property type="project" value="UniProtKB-KW"/>
</dbReference>